<dbReference type="Gene3D" id="3.30.160.60">
    <property type="entry name" value="Classic Zinc Finger"/>
    <property type="match status" value="1"/>
</dbReference>
<dbReference type="GO" id="GO:0008270">
    <property type="term" value="F:zinc ion binding"/>
    <property type="evidence" value="ECO:0007669"/>
    <property type="project" value="UniProtKB-KW"/>
</dbReference>
<keyword evidence="4" id="KW-1185">Reference proteome</keyword>
<feature type="domain" description="C2H2-type" evidence="2">
    <location>
        <begin position="128"/>
        <end position="158"/>
    </location>
</feature>
<dbReference type="AlphaFoldDB" id="A0AAW0IE93"/>
<name>A0AAW0IE93_MYOGA</name>
<dbReference type="EMBL" id="JBBHLL010000146">
    <property type="protein sequence ID" value="KAK7812746.1"/>
    <property type="molecule type" value="Genomic_DNA"/>
</dbReference>
<sequence>MSAREGGWQKQGSIAFFKADLETLMVLGDGQKIMSCRGIMLLVYERRKAKSSRKMIVKEDVTEAPVMDYCMVSEQLPACQEGCMNSHITVQRKFRSLLAATANGGPLEALSKLRSYRITVHTLDQKTKRCSVCLLCRKQCHKNSYLNSHPRTHTGKEPFDCDP</sequence>
<gene>
    <name evidence="3" type="ORF">U0070_012409</name>
</gene>
<dbReference type="InterPro" id="IPR036236">
    <property type="entry name" value="Znf_C2H2_sf"/>
</dbReference>
<keyword evidence="1" id="KW-0863">Zinc-finger</keyword>
<dbReference type="InterPro" id="IPR013087">
    <property type="entry name" value="Znf_C2H2_type"/>
</dbReference>
<organism evidence="3 4">
    <name type="scientific">Myodes glareolus</name>
    <name type="common">Bank vole</name>
    <name type="synonym">Clethrionomys glareolus</name>
    <dbReference type="NCBI Taxonomy" id="447135"/>
    <lineage>
        <taxon>Eukaryota</taxon>
        <taxon>Metazoa</taxon>
        <taxon>Chordata</taxon>
        <taxon>Craniata</taxon>
        <taxon>Vertebrata</taxon>
        <taxon>Euteleostomi</taxon>
        <taxon>Mammalia</taxon>
        <taxon>Eutheria</taxon>
        <taxon>Euarchontoglires</taxon>
        <taxon>Glires</taxon>
        <taxon>Rodentia</taxon>
        <taxon>Myomorpha</taxon>
        <taxon>Muroidea</taxon>
        <taxon>Cricetidae</taxon>
        <taxon>Arvicolinae</taxon>
        <taxon>Myodes</taxon>
    </lineage>
</organism>
<dbReference type="Proteomes" id="UP001488838">
    <property type="component" value="Unassembled WGS sequence"/>
</dbReference>
<keyword evidence="1" id="KW-0862">Zinc</keyword>
<accession>A0AAW0IE93</accession>
<reference evidence="3 4" key="1">
    <citation type="journal article" date="2023" name="bioRxiv">
        <title>Conserved and derived expression patterns and positive selection on dental genes reveal complex evolutionary context of ever-growing rodent molars.</title>
        <authorList>
            <person name="Calamari Z.T."/>
            <person name="Song A."/>
            <person name="Cohen E."/>
            <person name="Akter M."/>
            <person name="Roy R.D."/>
            <person name="Hallikas O."/>
            <person name="Christensen M.M."/>
            <person name="Li P."/>
            <person name="Marangoni P."/>
            <person name="Jernvall J."/>
            <person name="Klein O.D."/>
        </authorList>
    </citation>
    <scope>NUCLEOTIDE SEQUENCE [LARGE SCALE GENOMIC DNA]</scope>
    <source>
        <strain evidence="3">V071</strain>
    </source>
</reference>
<proteinExistence type="predicted"/>
<evidence type="ECO:0000313" key="4">
    <source>
        <dbReference type="Proteomes" id="UP001488838"/>
    </source>
</evidence>
<comment type="caution">
    <text evidence="3">The sequence shown here is derived from an EMBL/GenBank/DDBJ whole genome shotgun (WGS) entry which is preliminary data.</text>
</comment>
<evidence type="ECO:0000256" key="1">
    <source>
        <dbReference type="PROSITE-ProRule" id="PRU00042"/>
    </source>
</evidence>
<dbReference type="SUPFAM" id="SSF57667">
    <property type="entry name" value="beta-beta-alpha zinc fingers"/>
    <property type="match status" value="1"/>
</dbReference>
<evidence type="ECO:0000259" key="2">
    <source>
        <dbReference type="PROSITE" id="PS50157"/>
    </source>
</evidence>
<evidence type="ECO:0000313" key="3">
    <source>
        <dbReference type="EMBL" id="KAK7812746.1"/>
    </source>
</evidence>
<feature type="non-terminal residue" evidence="3">
    <location>
        <position position="163"/>
    </location>
</feature>
<keyword evidence="1" id="KW-0479">Metal-binding</keyword>
<dbReference type="PROSITE" id="PS00028">
    <property type="entry name" value="ZINC_FINGER_C2H2_1"/>
    <property type="match status" value="1"/>
</dbReference>
<protein>
    <recommendedName>
        <fullName evidence="2">C2H2-type domain-containing protein</fullName>
    </recommendedName>
</protein>
<dbReference type="PROSITE" id="PS50157">
    <property type="entry name" value="ZINC_FINGER_C2H2_2"/>
    <property type="match status" value="1"/>
</dbReference>